<comment type="similarity">
    <text evidence="5 14 16">Belongs to the RNase HII family.</text>
</comment>
<dbReference type="GO" id="GO:0006298">
    <property type="term" value="P:mismatch repair"/>
    <property type="evidence" value="ECO:0007669"/>
    <property type="project" value="TreeGrafter"/>
</dbReference>
<dbReference type="GO" id="GO:0030145">
    <property type="term" value="F:manganese ion binding"/>
    <property type="evidence" value="ECO:0007669"/>
    <property type="project" value="UniProtKB-UniRule"/>
</dbReference>
<comment type="subcellular location">
    <subcellularLocation>
        <location evidence="4 14">Cytoplasm</location>
    </subcellularLocation>
</comment>
<dbReference type="PROSITE" id="PS51975">
    <property type="entry name" value="RNASE_H_2"/>
    <property type="match status" value="1"/>
</dbReference>
<keyword evidence="8 14" id="KW-0963">Cytoplasm</keyword>
<dbReference type="InterPro" id="IPR024567">
    <property type="entry name" value="RNase_HII/HIII_dom"/>
</dbReference>
<accession>A0A1Y6B5X2</accession>
<organism evidence="18 19">
    <name type="scientific">Pseudobacteriovorax antillogorgiicola</name>
    <dbReference type="NCBI Taxonomy" id="1513793"/>
    <lineage>
        <taxon>Bacteria</taxon>
        <taxon>Pseudomonadati</taxon>
        <taxon>Bdellovibrionota</taxon>
        <taxon>Oligoflexia</taxon>
        <taxon>Oligoflexales</taxon>
        <taxon>Pseudobacteriovoracaceae</taxon>
        <taxon>Pseudobacteriovorax</taxon>
    </lineage>
</organism>
<dbReference type="EMBL" id="FWZT01000001">
    <property type="protein sequence ID" value="SME89516.1"/>
    <property type="molecule type" value="Genomic_DNA"/>
</dbReference>
<feature type="binding site" evidence="14 15">
    <location>
        <position position="29"/>
    </location>
    <ligand>
        <name>a divalent metal cation</name>
        <dbReference type="ChEBI" id="CHEBI:60240"/>
    </ligand>
</feature>
<dbReference type="HAMAP" id="MF_00052_B">
    <property type="entry name" value="RNase_HII_B"/>
    <property type="match status" value="1"/>
</dbReference>
<keyword evidence="19" id="KW-1185">Reference proteome</keyword>
<evidence type="ECO:0000256" key="8">
    <source>
        <dbReference type="ARBA" id="ARBA00022490"/>
    </source>
</evidence>
<evidence type="ECO:0000256" key="13">
    <source>
        <dbReference type="ARBA" id="ARBA00023211"/>
    </source>
</evidence>
<sequence length="219" mass="24484">MKVETSLERGDLEKKLIKDGYQTIVGIDEVGRGCLAGPIYAACVILDYKSLFQLPESQLKLIRDSKKLSHLQRQKIIPVIEEISVEHHVCSSSVREIESLGIVDANFRAMRRALRLCQSSPDILLLDGNAKLPRYGGQQITVVEGDTLCFAIAAASILAKEARDHYMRNQAKRYPQYDFDSNVGYGTRKHMDGISSHGICPIHRRNFAPIAKYVDSIAP</sequence>
<feature type="domain" description="RNase H type-2" evidence="17">
    <location>
        <begin position="22"/>
        <end position="219"/>
    </location>
</feature>
<keyword evidence="12 14" id="KW-0378">Hydrolase</keyword>
<dbReference type="PANTHER" id="PTHR10954:SF18">
    <property type="entry name" value="RIBONUCLEASE HII"/>
    <property type="match status" value="1"/>
</dbReference>
<evidence type="ECO:0000256" key="16">
    <source>
        <dbReference type="RuleBase" id="RU003515"/>
    </source>
</evidence>
<dbReference type="STRING" id="1513793.SAMN06296036_101268"/>
<keyword evidence="11 14" id="KW-0255">Endonuclease</keyword>
<name>A0A1Y6B5X2_9BACT</name>
<keyword evidence="13 14" id="KW-0464">Manganese</keyword>
<reference evidence="19" key="1">
    <citation type="submission" date="2017-04" db="EMBL/GenBank/DDBJ databases">
        <authorList>
            <person name="Varghese N."/>
            <person name="Submissions S."/>
        </authorList>
    </citation>
    <scope>NUCLEOTIDE SEQUENCE [LARGE SCALE GENOMIC DNA]</scope>
    <source>
        <strain evidence="19">RKEM611</strain>
    </source>
</reference>
<gene>
    <name evidence="14" type="primary">rnhB</name>
    <name evidence="18" type="ORF">SAMN06296036_101268</name>
</gene>
<dbReference type="GO" id="GO:0005737">
    <property type="term" value="C:cytoplasm"/>
    <property type="evidence" value="ECO:0007669"/>
    <property type="project" value="UniProtKB-SubCell"/>
</dbReference>
<proteinExistence type="inferred from homology"/>
<dbReference type="InterPro" id="IPR001352">
    <property type="entry name" value="RNase_HII/HIII"/>
</dbReference>
<dbReference type="RefSeq" id="WP_132314609.1">
    <property type="nucleotide sequence ID" value="NZ_FWZT01000001.1"/>
</dbReference>
<evidence type="ECO:0000256" key="14">
    <source>
        <dbReference type="HAMAP-Rule" id="MF_00052"/>
    </source>
</evidence>
<keyword evidence="9 14" id="KW-0540">Nuclease</keyword>
<dbReference type="CDD" id="cd07182">
    <property type="entry name" value="RNase_HII_bacteria_HII_like"/>
    <property type="match status" value="1"/>
</dbReference>
<evidence type="ECO:0000256" key="4">
    <source>
        <dbReference type="ARBA" id="ARBA00004496"/>
    </source>
</evidence>
<dbReference type="Gene3D" id="3.30.420.10">
    <property type="entry name" value="Ribonuclease H-like superfamily/Ribonuclease H"/>
    <property type="match status" value="1"/>
</dbReference>
<evidence type="ECO:0000256" key="1">
    <source>
        <dbReference type="ARBA" id="ARBA00000077"/>
    </source>
</evidence>
<dbReference type="Proteomes" id="UP000192907">
    <property type="component" value="Unassembled WGS sequence"/>
</dbReference>
<dbReference type="PANTHER" id="PTHR10954">
    <property type="entry name" value="RIBONUCLEASE H2 SUBUNIT A"/>
    <property type="match status" value="1"/>
</dbReference>
<dbReference type="GO" id="GO:0003723">
    <property type="term" value="F:RNA binding"/>
    <property type="evidence" value="ECO:0007669"/>
    <property type="project" value="UniProtKB-UniRule"/>
</dbReference>
<dbReference type="InterPro" id="IPR036397">
    <property type="entry name" value="RNaseH_sf"/>
</dbReference>
<dbReference type="Pfam" id="PF01351">
    <property type="entry name" value="RNase_HII"/>
    <property type="match status" value="1"/>
</dbReference>
<evidence type="ECO:0000256" key="12">
    <source>
        <dbReference type="ARBA" id="ARBA00022801"/>
    </source>
</evidence>
<dbReference type="GO" id="GO:0032299">
    <property type="term" value="C:ribonuclease H2 complex"/>
    <property type="evidence" value="ECO:0007669"/>
    <property type="project" value="TreeGrafter"/>
</dbReference>
<dbReference type="OrthoDB" id="5292662at2"/>
<evidence type="ECO:0000256" key="15">
    <source>
        <dbReference type="PROSITE-ProRule" id="PRU01319"/>
    </source>
</evidence>
<dbReference type="GO" id="GO:0043137">
    <property type="term" value="P:DNA replication, removal of RNA primer"/>
    <property type="evidence" value="ECO:0007669"/>
    <property type="project" value="TreeGrafter"/>
</dbReference>
<evidence type="ECO:0000313" key="18">
    <source>
        <dbReference type="EMBL" id="SME89516.1"/>
    </source>
</evidence>
<dbReference type="InterPro" id="IPR012337">
    <property type="entry name" value="RNaseH-like_sf"/>
</dbReference>
<evidence type="ECO:0000259" key="17">
    <source>
        <dbReference type="PROSITE" id="PS51975"/>
    </source>
</evidence>
<comment type="cofactor">
    <cofactor evidence="14 15">
        <name>Mn(2+)</name>
        <dbReference type="ChEBI" id="CHEBI:29035"/>
    </cofactor>
    <cofactor evidence="14 15">
        <name>Mg(2+)</name>
        <dbReference type="ChEBI" id="CHEBI:18420"/>
    </cofactor>
    <text evidence="14 15">Manganese or magnesium. Binds 1 divalent metal ion per monomer in the absence of substrate. May bind a second metal ion after substrate binding.</text>
</comment>
<evidence type="ECO:0000256" key="10">
    <source>
        <dbReference type="ARBA" id="ARBA00022723"/>
    </source>
</evidence>
<evidence type="ECO:0000256" key="6">
    <source>
        <dbReference type="ARBA" id="ARBA00012180"/>
    </source>
</evidence>
<comment type="cofactor">
    <cofactor evidence="2">
        <name>Mg(2+)</name>
        <dbReference type="ChEBI" id="CHEBI:18420"/>
    </cofactor>
</comment>
<dbReference type="SUPFAM" id="SSF53098">
    <property type="entry name" value="Ribonuclease H-like"/>
    <property type="match status" value="1"/>
</dbReference>
<protein>
    <recommendedName>
        <fullName evidence="7 14">Ribonuclease HII</fullName>
        <shortName evidence="14">RNase HII</shortName>
        <ecNumber evidence="6 14">3.1.26.4</ecNumber>
    </recommendedName>
</protein>
<evidence type="ECO:0000256" key="2">
    <source>
        <dbReference type="ARBA" id="ARBA00001946"/>
    </source>
</evidence>
<feature type="binding site" evidence="14 15">
    <location>
        <position position="127"/>
    </location>
    <ligand>
        <name>a divalent metal cation</name>
        <dbReference type="ChEBI" id="CHEBI:60240"/>
    </ligand>
</feature>
<evidence type="ECO:0000256" key="5">
    <source>
        <dbReference type="ARBA" id="ARBA00007383"/>
    </source>
</evidence>
<dbReference type="GO" id="GO:0004523">
    <property type="term" value="F:RNA-DNA hybrid ribonuclease activity"/>
    <property type="evidence" value="ECO:0007669"/>
    <property type="project" value="UniProtKB-UniRule"/>
</dbReference>
<evidence type="ECO:0000256" key="7">
    <source>
        <dbReference type="ARBA" id="ARBA00019179"/>
    </source>
</evidence>
<comment type="function">
    <text evidence="3 14 16">Endonuclease that specifically degrades the RNA of RNA-DNA hybrids.</text>
</comment>
<dbReference type="NCBIfam" id="NF000595">
    <property type="entry name" value="PRK00015.1-3"/>
    <property type="match status" value="1"/>
</dbReference>
<dbReference type="EC" id="3.1.26.4" evidence="6 14"/>
<comment type="catalytic activity">
    <reaction evidence="1 14 15 16">
        <text>Endonucleolytic cleavage to 5'-phosphomonoester.</text>
        <dbReference type="EC" id="3.1.26.4"/>
    </reaction>
</comment>
<dbReference type="InterPro" id="IPR022898">
    <property type="entry name" value="RNase_HII"/>
</dbReference>
<feature type="binding site" evidence="14 15">
    <location>
        <position position="28"/>
    </location>
    <ligand>
        <name>a divalent metal cation</name>
        <dbReference type="ChEBI" id="CHEBI:60240"/>
    </ligand>
</feature>
<evidence type="ECO:0000256" key="3">
    <source>
        <dbReference type="ARBA" id="ARBA00004065"/>
    </source>
</evidence>
<dbReference type="AlphaFoldDB" id="A0A1Y6B5X2"/>
<evidence type="ECO:0000313" key="19">
    <source>
        <dbReference type="Proteomes" id="UP000192907"/>
    </source>
</evidence>
<keyword evidence="10 14" id="KW-0479">Metal-binding</keyword>
<evidence type="ECO:0000256" key="9">
    <source>
        <dbReference type="ARBA" id="ARBA00022722"/>
    </source>
</evidence>
<evidence type="ECO:0000256" key="11">
    <source>
        <dbReference type="ARBA" id="ARBA00022759"/>
    </source>
</evidence>